<evidence type="ECO:0000256" key="1">
    <source>
        <dbReference type="ARBA" id="ARBA00010884"/>
    </source>
</evidence>
<protein>
    <recommendedName>
        <fullName evidence="5">AB hydrolase-1 domain-containing protein</fullName>
    </recommendedName>
</protein>
<sequence length="398" mass="44122">MELGGSGATAFCLALGIMVFTGYYLKSVVRKPRIICKPKSFISKLIKHSFPFVHELYWPTFWCFGGRAQTVTASLLKSHPSVDYSREFIHMPDGGVVALDWANAASIPTSHFTVLILPGLTGTSDHNYIRHFVLHIIQELDCSVAVLNNRGLGGLPLKTLRVCCAADTGDLEYVIFHVKKRKPNFPLMVIGISLGGIILTNLLCKMGQQEKVNDNGIVFGGAVISAPWDLFKTSESLEQPVNHLLFNRHLTKLLRNVLKQQIARNMSKLEFGNTFDLKCAFEFRTVREFDDRIIIAPLSGSKDGNDYYTAATLHIKPLEKINVPLFCVTVPDDPFAPEESIPFTILHNCANVAMVLTKHGGHVGFTEGLFPRGSGFMERVVIQYLQALCGKSASKICH</sequence>
<feature type="transmembrane region" description="Helical" evidence="2">
    <location>
        <begin position="185"/>
        <end position="203"/>
    </location>
</feature>
<gene>
    <name evidence="3" type="ORF">PLOB_00015917</name>
</gene>
<dbReference type="EMBL" id="CALNXK010000002">
    <property type="protein sequence ID" value="CAH3033534.1"/>
    <property type="molecule type" value="Genomic_DNA"/>
</dbReference>
<feature type="transmembrane region" description="Helical" evidence="2">
    <location>
        <begin position="6"/>
        <end position="25"/>
    </location>
</feature>
<comment type="similarity">
    <text evidence="1">Belongs to the AB hydrolase superfamily. AB hydrolase 4 family.</text>
</comment>
<keyword evidence="2" id="KW-0812">Transmembrane</keyword>
<accession>A0ABN8MQD7</accession>
<organism evidence="3 4">
    <name type="scientific">Porites lobata</name>
    <dbReference type="NCBI Taxonomy" id="104759"/>
    <lineage>
        <taxon>Eukaryota</taxon>
        <taxon>Metazoa</taxon>
        <taxon>Cnidaria</taxon>
        <taxon>Anthozoa</taxon>
        <taxon>Hexacorallia</taxon>
        <taxon>Scleractinia</taxon>
        <taxon>Fungiina</taxon>
        <taxon>Poritidae</taxon>
        <taxon>Porites</taxon>
    </lineage>
</organism>
<keyword evidence="4" id="KW-1185">Reference proteome</keyword>
<dbReference type="SUPFAM" id="SSF53474">
    <property type="entry name" value="alpha/beta-Hydrolases"/>
    <property type="match status" value="1"/>
</dbReference>
<comment type="caution">
    <text evidence="3">The sequence shown here is derived from an EMBL/GenBank/DDBJ whole genome shotgun (WGS) entry which is preliminary data.</text>
</comment>
<name>A0ABN8MQD7_9CNID</name>
<dbReference type="PIRSF" id="PIRSF005211">
    <property type="entry name" value="Ab_hydro_YheT"/>
    <property type="match status" value="1"/>
</dbReference>
<dbReference type="InterPro" id="IPR050960">
    <property type="entry name" value="AB_hydrolase_4_sf"/>
</dbReference>
<dbReference type="Gene3D" id="3.40.50.1820">
    <property type="entry name" value="alpha/beta hydrolase"/>
    <property type="match status" value="1"/>
</dbReference>
<reference evidence="3 4" key="1">
    <citation type="submission" date="2022-05" db="EMBL/GenBank/DDBJ databases">
        <authorList>
            <consortium name="Genoscope - CEA"/>
            <person name="William W."/>
        </authorList>
    </citation>
    <scope>NUCLEOTIDE SEQUENCE [LARGE SCALE GENOMIC DNA]</scope>
</reference>
<evidence type="ECO:0000256" key="2">
    <source>
        <dbReference type="SAM" id="Phobius"/>
    </source>
</evidence>
<dbReference type="PANTHER" id="PTHR10794:SF63">
    <property type="entry name" value="ALPHA_BETA HYDROLASE 1, ISOFORM A"/>
    <property type="match status" value="1"/>
</dbReference>
<dbReference type="InterPro" id="IPR029058">
    <property type="entry name" value="AB_hydrolase_fold"/>
</dbReference>
<evidence type="ECO:0000313" key="3">
    <source>
        <dbReference type="EMBL" id="CAH3033534.1"/>
    </source>
</evidence>
<dbReference type="InterPro" id="IPR012020">
    <property type="entry name" value="ABHD4"/>
</dbReference>
<proteinExistence type="inferred from homology"/>
<keyword evidence="2" id="KW-1133">Transmembrane helix</keyword>
<evidence type="ECO:0008006" key="5">
    <source>
        <dbReference type="Google" id="ProtNLM"/>
    </source>
</evidence>
<keyword evidence="2" id="KW-0472">Membrane</keyword>
<dbReference type="PANTHER" id="PTHR10794">
    <property type="entry name" value="ABHYDROLASE DOMAIN-CONTAINING PROTEIN"/>
    <property type="match status" value="1"/>
</dbReference>
<evidence type="ECO:0000313" key="4">
    <source>
        <dbReference type="Proteomes" id="UP001159405"/>
    </source>
</evidence>
<dbReference type="Proteomes" id="UP001159405">
    <property type="component" value="Unassembled WGS sequence"/>
</dbReference>